<dbReference type="GeneID" id="116738672"/>
<dbReference type="AlphaFoldDB" id="A0A7M7R1M5"/>
<organism evidence="1 2">
    <name type="scientific">Nasonia vitripennis</name>
    <name type="common">Parasitic wasp</name>
    <dbReference type="NCBI Taxonomy" id="7425"/>
    <lineage>
        <taxon>Eukaryota</taxon>
        <taxon>Metazoa</taxon>
        <taxon>Ecdysozoa</taxon>
        <taxon>Arthropoda</taxon>
        <taxon>Hexapoda</taxon>
        <taxon>Insecta</taxon>
        <taxon>Pterygota</taxon>
        <taxon>Neoptera</taxon>
        <taxon>Endopterygota</taxon>
        <taxon>Hymenoptera</taxon>
        <taxon>Apocrita</taxon>
        <taxon>Proctotrupomorpha</taxon>
        <taxon>Chalcidoidea</taxon>
        <taxon>Pteromalidae</taxon>
        <taxon>Pteromalinae</taxon>
        <taxon>Nasonia</taxon>
    </lineage>
</organism>
<evidence type="ECO:0000313" key="2">
    <source>
        <dbReference type="Proteomes" id="UP000002358"/>
    </source>
</evidence>
<dbReference type="Proteomes" id="UP000002358">
    <property type="component" value="Unassembled WGS sequence"/>
</dbReference>
<accession>A0A7M7R1M5</accession>
<evidence type="ECO:0000313" key="1">
    <source>
        <dbReference type="EnsemblMetazoa" id="XP_032457821"/>
    </source>
</evidence>
<dbReference type="RefSeq" id="XP_032457821.1">
    <property type="nucleotide sequence ID" value="XM_032601930.1"/>
</dbReference>
<proteinExistence type="predicted"/>
<reference evidence="1" key="1">
    <citation type="submission" date="2021-01" db="UniProtKB">
        <authorList>
            <consortium name="EnsemblMetazoa"/>
        </authorList>
    </citation>
    <scope>IDENTIFICATION</scope>
</reference>
<name>A0A7M7R1M5_NASVI</name>
<dbReference type="EnsemblMetazoa" id="XM_032601930">
    <property type="protein sequence ID" value="XP_032457821"/>
    <property type="gene ID" value="LOC116738672"/>
</dbReference>
<keyword evidence="2" id="KW-1185">Reference proteome</keyword>
<sequence length="80" mass="9064">MRDIDIQQQAMHENRLLHVTVARCMLRQAKQWRREGVEVRELTKSTVLLSGRISAIVSACTGLLRLSQISTATSERTARS</sequence>
<protein>
    <submittedName>
        <fullName evidence="1">Uncharacterized protein</fullName>
    </submittedName>
</protein>